<name>A0A382LS59_9ZZZZ</name>
<accession>A0A382LS59</accession>
<feature type="non-terminal residue" evidence="2">
    <location>
        <position position="96"/>
    </location>
</feature>
<feature type="transmembrane region" description="Helical" evidence="1">
    <location>
        <begin position="57"/>
        <end position="75"/>
    </location>
</feature>
<proteinExistence type="predicted"/>
<organism evidence="2">
    <name type="scientific">marine metagenome</name>
    <dbReference type="NCBI Taxonomy" id="408172"/>
    <lineage>
        <taxon>unclassified sequences</taxon>
        <taxon>metagenomes</taxon>
        <taxon>ecological metagenomes</taxon>
    </lineage>
</organism>
<feature type="transmembrane region" description="Helical" evidence="1">
    <location>
        <begin position="31"/>
        <end position="51"/>
    </location>
</feature>
<sequence>MFWIELYLIFQVSIWFVIRLGLNFSVGEKNALVVLIGLGVKSFLLFIFIALGLSRFIEFPIILSIIIYILFHILIKIRPLAFEGSWFREPEKKGLV</sequence>
<evidence type="ECO:0000313" key="2">
    <source>
        <dbReference type="EMBL" id="SVC37741.1"/>
    </source>
</evidence>
<protein>
    <submittedName>
        <fullName evidence="2">Uncharacterized protein</fullName>
    </submittedName>
</protein>
<gene>
    <name evidence="2" type="ORF">METZ01_LOCUS290595</name>
</gene>
<dbReference type="AlphaFoldDB" id="A0A382LS59"/>
<reference evidence="2" key="1">
    <citation type="submission" date="2018-05" db="EMBL/GenBank/DDBJ databases">
        <authorList>
            <person name="Lanie J.A."/>
            <person name="Ng W.-L."/>
            <person name="Kazmierczak K.M."/>
            <person name="Andrzejewski T.M."/>
            <person name="Davidsen T.M."/>
            <person name="Wayne K.J."/>
            <person name="Tettelin H."/>
            <person name="Glass J.I."/>
            <person name="Rusch D."/>
            <person name="Podicherti R."/>
            <person name="Tsui H.-C.T."/>
            <person name="Winkler M.E."/>
        </authorList>
    </citation>
    <scope>NUCLEOTIDE SEQUENCE</scope>
</reference>
<keyword evidence="1" id="KW-1133">Transmembrane helix</keyword>
<dbReference type="EMBL" id="UINC01087939">
    <property type="protein sequence ID" value="SVC37741.1"/>
    <property type="molecule type" value="Genomic_DNA"/>
</dbReference>
<keyword evidence="1" id="KW-0812">Transmembrane</keyword>
<feature type="transmembrane region" description="Helical" evidence="1">
    <location>
        <begin position="6"/>
        <end position="24"/>
    </location>
</feature>
<evidence type="ECO:0000256" key="1">
    <source>
        <dbReference type="SAM" id="Phobius"/>
    </source>
</evidence>
<keyword evidence="1" id="KW-0472">Membrane</keyword>